<dbReference type="InterPro" id="IPR051349">
    <property type="entry name" value="Hydrogenase_assoc-protein"/>
</dbReference>
<reference evidence="3 4" key="1">
    <citation type="journal article" date="2016" name="Nat. Commun.">
        <title>Thousands of microbial genomes shed light on interconnected biogeochemical processes in an aquifer system.</title>
        <authorList>
            <person name="Anantharaman K."/>
            <person name="Brown C.T."/>
            <person name="Hug L.A."/>
            <person name="Sharon I."/>
            <person name="Castelle C.J."/>
            <person name="Probst A.J."/>
            <person name="Thomas B.C."/>
            <person name="Singh A."/>
            <person name="Wilkins M.J."/>
            <person name="Karaoz U."/>
            <person name="Brodie E.L."/>
            <person name="Williams K.H."/>
            <person name="Hubbard S.S."/>
            <person name="Banfield J.F."/>
        </authorList>
    </citation>
    <scope>NUCLEOTIDE SEQUENCE [LARGE SCALE GENOMIC DNA]</scope>
</reference>
<keyword evidence="1" id="KW-0560">Oxidoreductase</keyword>
<dbReference type="PANTHER" id="PTHR42845">
    <property type="entry name" value="COENZYME F420-REDUCING HYDROGENASE, GAMMA SUBUNIT"/>
    <property type="match status" value="1"/>
</dbReference>
<accession>A0A1G1VZC6</accession>
<dbReference type="PANTHER" id="PTHR42845:SF1">
    <property type="entry name" value="HYDROGENASE SMALL SUBUNIT"/>
    <property type="match status" value="1"/>
</dbReference>
<organism evidence="3 4">
    <name type="scientific">Candidatus Chisholmbacteria bacterium RIFCSPLOWO2_01_FULL_49_14</name>
    <dbReference type="NCBI Taxonomy" id="1797593"/>
    <lineage>
        <taxon>Bacteria</taxon>
        <taxon>Candidatus Chisholmiibacteriota</taxon>
    </lineage>
</organism>
<protein>
    <recommendedName>
        <fullName evidence="2">NADH:ubiquinone oxidoreductase-like 20kDa subunit domain-containing protein</fullName>
    </recommendedName>
</protein>
<feature type="domain" description="NADH:ubiquinone oxidoreductase-like 20kDa subunit" evidence="2">
    <location>
        <begin position="25"/>
        <end position="156"/>
    </location>
</feature>
<dbReference type="Proteomes" id="UP000176723">
    <property type="component" value="Unassembled WGS sequence"/>
</dbReference>
<evidence type="ECO:0000313" key="3">
    <source>
        <dbReference type="EMBL" id="OGY20768.1"/>
    </source>
</evidence>
<dbReference type="SUPFAM" id="SSF56770">
    <property type="entry name" value="HydA/Nqo6-like"/>
    <property type="match status" value="1"/>
</dbReference>
<dbReference type="AlphaFoldDB" id="A0A1G1VZC6"/>
<comment type="caution">
    <text evidence="3">The sequence shown here is derived from an EMBL/GenBank/DDBJ whole genome shotgun (WGS) entry which is preliminary data.</text>
</comment>
<gene>
    <name evidence="3" type="ORF">A3A65_01165</name>
</gene>
<evidence type="ECO:0000256" key="1">
    <source>
        <dbReference type="ARBA" id="ARBA00023002"/>
    </source>
</evidence>
<evidence type="ECO:0000313" key="4">
    <source>
        <dbReference type="Proteomes" id="UP000176723"/>
    </source>
</evidence>
<dbReference type="InterPro" id="IPR006137">
    <property type="entry name" value="NADH_UbQ_OxRdtase-like_20kDa"/>
</dbReference>
<dbReference type="Gene3D" id="3.40.50.700">
    <property type="entry name" value="NADH:ubiquinone oxidoreductase-like, 20kDa subunit"/>
    <property type="match status" value="1"/>
</dbReference>
<proteinExistence type="predicted"/>
<dbReference type="InterPro" id="IPR037024">
    <property type="entry name" value="NiFe_Hase_small_N_sf"/>
</dbReference>
<dbReference type="STRING" id="1797593.A3A65_01165"/>
<evidence type="ECO:0000259" key="2">
    <source>
        <dbReference type="Pfam" id="PF01058"/>
    </source>
</evidence>
<dbReference type="Pfam" id="PF01058">
    <property type="entry name" value="Oxidored_q6"/>
    <property type="match status" value="1"/>
</dbReference>
<dbReference type="GO" id="GO:0051536">
    <property type="term" value="F:iron-sulfur cluster binding"/>
    <property type="evidence" value="ECO:0007669"/>
    <property type="project" value="InterPro"/>
</dbReference>
<sequence>MAKAQAKKKLRIGWFSFTCCEDSTIMMTELMNDHFFEWKELLDIRHAKVLKTKNSLDSLDVAFVEGAISSVLQAEKLKKIRSVSKKLVAIGSCAVTGFPSAQRNLFDQATKEEIQPILDRFRYADKVLKLDEVVPVDAIVPGCPMDTEKFLEVLDQMLKEFGIERRSKE</sequence>
<name>A0A1G1VZC6_9BACT</name>
<dbReference type="GO" id="GO:0016491">
    <property type="term" value="F:oxidoreductase activity"/>
    <property type="evidence" value="ECO:0007669"/>
    <property type="project" value="UniProtKB-KW"/>
</dbReference>
<dbReference type="EMBL" id="MHCL01000023">
    <property type="protein sequence ID" value="OGY20768.1"/>
    <property type="molecule type" value="Genomic_DNA"/>
</dbReference>